<reference evidence="2" key="1">
    <citation type="submission" date="2021-06" db="EMBL/GenBank/DDBJ databases">
        <authorList>
            <person name="Hodson N. C."/>
            <person name="Mongue J. A."/>
            <person name="Jaron S. K."/>
        </authorList>
    </citation>
    <scope>NUCLEOTIDE SEQUENCE</scope>
</reference>
<evidence type="ECO:0000313" key="3">
    <source>
        <dbReference type="Proteomes" id="UP000708208"/>
    </source>
</evidence>
<feature type="region of interest" description="Disordered" evidence="1">
    <location>
        <begin position="186"/>
        <end position="224"/>
    </location>
</feature>
<organism evidence="2 3">
    <name type="scientific">Allacma fusca</name>
    <dbReference type="NCBI Taxonomy" id="39272"/>
    <lineage>
        <taxon>Eukaryota</taxon>
        <taxon>Metazoa</taxon>
        <taxon>Ecdysozoa</taxon>
        <taxon>Arthropoda</taxon>
        <taxon>Hexapoda</taxon>
        <taxon>Collembola</taxon>
        <taxon>Symphypleona</taxon>
        <taxon>Sminthuridae</taxon>
        <taxon>Allacma</taxon>
    </lineage>
</organism>
<gene>
    <name evidence="2" type="ORF">AFUS01_LOCUS10571</name>
</gene>
<accession>A0A8J2P0P2</accession>
<protein>
    <submittedName>
        <fullName evidence="2">Uncharacterized protein</fullName>
    </submittedName>
</protein>
<evidence type="ECO:0000313" key="2">
    <source>
        <dbReference type="EMBL" id="CAG7721350.1"/>
    </source>
</evidence>
<dbReference type="EMBL" id="CAJVCH010078782">
    <property type="protein sequence ID" value="CAG7721350.1"/>
    <property type="molecule type" value="Genomic_DNA"/>
</dbReference>
<keyword evidence="3" id="KW-1185">Reference proteome</keyword>
<sequence length="255" mass="29507">MEINHAFGKYGVGCKSVMCPSCHPLKEKERETTYYLLHVCTHIGKLEFKNLTSIPTMLDIHSTPKEELEEGEIPDFEEEKIKREGPAPMNLKISSVKSLTKETKSETMKKGPNVAPWLKFSSSSSKSIDTERFEIFPDTSVLKEETQTIETYEQRVREVIKFKSENTVTIRKTCVDLTWSSSDEKRTETKIQRCSKRKTAAKARQRIKKQLSKENKDDKDREDTEVIIAGIFDPRKNPNARKVKINRRFDIDYVP</sequence>
<feature type="compositionally biased region" description="Basic and acidic residues" evidence="1">
    <location>
        <begin position="211"/>
        <end position="224"/>
    </location>
</feature>
<evidence type="ECO:0000256" key="1">
    <source>
        <dbReference type="SAM" id="MobiDB-lite"/>
    </source>
</evidence>
<feature type="compositionally biased region" description="Basic residues" evidence="1">
    <location>
        <begin position="193"/>
        <end position="210"/>
    </location>
</feature>
<dbReference type="AlphaFoldDB" id="A0A8J2P0P2"/>
<comment type="caution">
    <text evidence="2">The sequence shown here is derived from an EMBL/GenBank/DDBJ whole genome shotgun (WGS) entry which is preliminary data.</text>
</comment>
<name>A0A8J2P0P2_9HEXA</name>
<proteinExistence type="predicted"/>
<dbReference type="Proteomes" id="UP000708208">
    <property type="component" value="Unassembled WGS sequence"/>
</dbReference>